<comment type="similarity">
    <text evidence="1 2">Belongs to the arylamine N-acetyltransferase family.</text>
</comment>
<keyword evidence="2" id="KW-0012">Acyltransferase</keyword>
<dbReference type="AlphaFoldDB" id="A0A1R3RUG9"/>
<evidence type="ECO:0000313" key="4">
    <source>
        <dbReference type="Proteomes" id="UP000188318"/>
    </source>
</evidence>
<dbReference type="InterPro" id="IPR053710">
    <property type="entry name" value="Arylamine_NAT_domain_sf"/>
</dbReference>
<evidence type="ECO:0000256" key="1">
    <source>
        <dbReference type="ARBA" id="ARBA00006547"/>
    </source>
</evidence>
<proteinExistence type="inferred from homology"/>
<dbReference type="Proteomes" id="UP000188318">
    <property type="component" value="Unassembled WGS sequence"/>
</dbReference>
<protein>
    <submittedName>
        <fullName evidence="3">Uncharacterized protein</fullName>
    </submittedName>
</protein>
<dbReference type="Gene3D" id="3.30.2140.20">
    <property type="match status" value="1"/>
</dbReference>
<keyword evidence="2" id="KW-0808">Transferase</keyword>
<evidence type="ECO:0000256" key="2">
    <source>
        <dbReference type="RuleBase" id="RU003452"/>
    </source>
</evidence>
<reference evidence="4" key="1">
    <citation type="journal article" date="2017" name="Genome Biol.">
        <title>Comparative genomics reveals high biological diversity and specific adaptations in the industrially and medically important fungal genus Aspergillus.</title>
        <authorList>
            <person name="de Vries R.P."/>
            <person name="Riley R."/>
            <person name="Wiebenga A."/>
            <person name="Aguilar-Osorio G."/>
            <person name="Amillis S."/>
            <person name="Uchima C.A."/>
            <person name="Anderluh G."/>
            <person name="Asadollahi M."/>
            <person name="Askin M."/>
            <person name="Barry K."/>
            <person name="Battaglia E."/>
            <person name="Bayram O."/>
            <person name="Benocci T."/>
            <person name="Braus-Stromeyer S.A."/>
            <person name="Caldana C."/>
            <person name="Canovas D."/>
            <person name="Cerqueira G.C."/>
            <person name="Chen F."/>
            <person name="Chen W."/>
            <person name="Choi C."/>
            <person name="Clum A."/>
            <person name="Dos Santos R.A."/>
            <person name="Damasio A.R."/>
            <person name="Diallinas G."/>
            <person name="Emri T."/>
            <person name="Fekete E."/>
            <person name="Flipphi M."/>
            <person name="Freyberg S."/>
            <person name="Gallo A."/>
            <person name="Gournas C."/>
            <person name="Habgood R."/>
            <person name="Hainaut M."/>
            <person name="Harispe M.L."/>
            <person name="Henrissat B."/>
            <person name="Hilden K.S."/>
            <person name="Hope R."/>
            <person name="Hossain A."/>
            <person name="Karabika E."/>
            <person name="Karaffa L."/>
            <person name="Karanyi Z."/>
            <person name="Krasevec N."/>
            <person name="Kuo A."/>
            <person name="Kusch H."/>
            <person name="LaButti K."/>
            <person name="Lagendijk E.L."/>
            <person name="Lapidus A."/>
            <person name="Levasseur A."/>
            <person name="Lindquist E."/>
            <person name="Lipzen A."/>
            <person name="Logrieco A.F."/>
            <person name="MacCabe A."/>
            <person name="Maekelae M.R."/>
            <person name="Malavazi I."/>
            <person name="Melin P."/>
            <person name="Meyer V."/>
            <person name="Mielnichuk N."/>
            <person name="Miskei M."/>
            <person name="Molnar A.P."/>
            <person name="Mule G."/>
            <person name="Ngan C.Y."/>
            <person name="Orejas M."/>
            <person name="Orosz E."/>
            <person name="Ouedraogo J.P."/>
            <person name="Overkamp K.M."/>
            <person name="Park H.-S."/>
            <person name="Perrone G."/>
            <person name="Piumi F."/>
            <person name="Punt P.J."/>
            <person name="Ram A.F."/>
            <person name="Ramon A."/>
            <person name="Rauscher S."/>
            <person name="Record E."/>
            <person name="Riano-Pachon D.M."/>
            <person name="Robert V."/>
            <person name="Roehrig J."/>
            <person name="Ruller R."/>
            <person name="Salamov A."/>
            <person name="Salih N.S."/>
            <person name="Samson R.A."/>
            <person name="Sandor E."/>
            <person name="Sanguinetti M."/>
            <person name="Schuetze T."/>
            <person name="Sepcic K."/>
            <person name="Shelest E."/>
            <person name="Sherlock G."/>
            <person name="Sophianopoulou V."/>
            <person name="Squina F.M."/>
            <person name="Sun H."/>
            <person name="Susca A."/>
            <person name="Todd R.B."/>
            <person name="Tsang A."/>
            <person name="Unkles S.E."/>
            <person name="van de Wiele N."/>
            <person name="van Rossen-Uffink D."/>
            <person name="Oliveira J.V."/>
            <person name="Vesth T.C."/>
            <person name="Visser J."/>
            <person name="Yu J.-H."/>
            <person name="Zhou M."/>
            <person name="Andersen M.R."/>
            <person name="Archer D.B."/>
            <person name="Baker S.E."/>
            <person name="Benoit I."/>
            <person name="Brakhage A.A."/>
            <person name="Braus G.H."/>
            <person name="Fischer R."/>
            <person name="Frisvad J.C."/>
            <person name="Goldman G.H."/>
            <person name="Houbraken J."/>
            <person name="Oakley B."/>
            <person name="Pocsi I."/>
            <person name="Scazzocchio C."/>
            <person name="Seiboth B."/>
            <person name="vanKuyk P.A."/>
            <person name="Wortman J."/>
            <person name="Dyer P.S."/>
            <person name="Grigoriev I.V."/>
        </authorList>
    </citation>
    <scope>NUCLEOTIDE SEQUENCE [LARGE SCALE GENOMIC DNA]</scope>
    <source>
        <strain evidence="4">ITEM 5010</strain>
    </source>
</reference>
<dbReference type="OrthoDB" id="10260017at2759"/>
<accession>A0A1R3RUG9</accession>
<keyword evidence="4" id="KW-1185">Reference proteome</keyword>
<dbReference type="STRING" id="602072.A0A1R3RUG9"/>
<dbReference type="InterPro" id="IPR038765">
    <property type="entry name" value="Papain-like_cys_pep_sf"/>
</dbReference>
<organism evidence="3 4">
    <name type="scientific">Aspergillus carbonarius (strain ITEM 5010)</name>
    <dbReference type="NCBI Taxonomy" id="602072"/>
    <lineage>
        <taxon>Eukaryota</taxon>
        <taxon>Fungi</taxon>
        <taxon>Dikarya</taxon>
        <taxon>Ascomycota</taxon>
        <taxon>Pezizomycotina</taxon>
        <taxon>Eurotiomycetes</taxon>
        <taxon>Eurotiomycetidae</taxon>
        <taxon>Eurotiales</taxon>
        <taxon>Aspergillaceae</taxon>
        <taxon>Aspergillus</taxon>
        <taxon>Aspergillus subgen. Circumdati</taxon>
    </lineage>
</organism>
<dbReference type="VEuPathDB" id="FungiDB:ASPCADRAFT_142115"/>
<evidence type="ECO:0000313" key="3">
    <source>
        <dbReference type="EMBL" id="OOF98156.1"/>
    </source>
</evidence>
<dbReference type="PANTHER" id="PTHR11786">
    <property type="entry name" value="N-HYDROXYARYLAMINE O-ACETYLTRANSFERASE"/>
    <property type="match status" value="1"/>
</dbReference>
<dbReference type="PRINTS" id="PR01543">
    <property type="entry name" value="ANATRNSFRASE"/>
</dbReference>
<dbReference type="SUPFAM" id="SSF54001">
    <property type="entry name" value="Cysteine proteinases"/>
    <property type="match status" value="1"/>
</dbReference>
<gene>
    <name evidence="3" type="ORF">ASPCADRAFT_142115</name>
</gene>
<name>A0A1R3RUG9_ASPC5</name>
<dbReference type="GO" id="GO:0016407">
    <property type="term" value="F:acetyltransferase activity"/>
    <property type="evidence" value="ECO:0007669"/>
    <property type="project" value="InterPro"/>
</dbReference>
<sequence length="316" mass="35988">MANYTPQQLELYLERIRYPGSTTNPSRLQCLQQAVTDNPLAALAELQRRQLSFIPWGNTALHYSTHRTISIRPACVFEKLVARALDGYCMENNTLLYGVLRFLGYRVYPTGGRVCLAASGETYEGVEKLYTGLSHMVLIVVIEAQKYMVDVGFGNNGPTSPLLLKPDFVSVCIAPTEMRLVYDTLPEFVDQTQKVWIYQIRYTPDSQWTPMYSFLGTEFLPQDFEVMNFATSQRQTSWFTQTLVCSRMFLDETETAVQGLHVLAGKEVKRRQLGQSDVVETLHCEADRVAALAKWFDMNLRDHEVEGIRGLISEIK</sequence>
<dbReference type="InterPro" id="IPR001447">
    <property type="entry name" value="Arylamine_N-AcTrfase"/>
</dbReference>
<dbReference type="EMBL" id="KV907496">
    <property type="protein sequence ID" value="OOF98156.1"/>
    <property type="molecule type" value="Genomic_DNA"/>
</dbReference>
<dbReference type="PANTHER" id="PTHR11786:SF0">
    <property type="entry name" value="ARYLAMINE N-ACETYLTRANSFERASE 4-RELATED"/>
    <property type="match status" value="1"/>
</dbReference>
<dbReference type="OMA" id="AYCFYEI"/>
<dbReference type="Pfam" id="PF00797">
    <property type="entry name" value="Acetyltransf_2"/>
    <property type="match status" value="1"/>
</dbReference>